<gene>
    <name evidence="1" type="ORF">PEMO_0071</name>
</gene>
<dbReference type="SUPFAM" id="SSF52833">
    <property type="entry name" value="Thioredoxin-like"/>
    <property type="match status" value="1"/>
</dbReference>
<keyword evidence="2" id="KW-1185">Reference proteome</keyword>
<dbReference type="InterPro" id="IPR036249">
    <property type="entry name" value="Thioredoxin-like_sf"/>
</dbReference>
<evidence type="ECO:0000313" key="1">
    <source>
        <dbReference type="EMBL" id="CAA3705421.1"/>
    </source>
</evidence>
<organism evidence="1 2">
    <name type="scientific">Candidatus Portiera aleyrodidarum</name>
    <name type="common">primary endosymbiont of Bemisia tabaci</name>
    <dbReference type="NCBI Taxonomy" id="91844"/>
    <lineage>
        <taxon>Bacteria</taxon>
        <taxon>Pseudomonadati</taxon>
        <taxon>Pseudomonadota</taxon>
        <taxon>Gammaproteobacteria</taxon>
        <taxon>Candidatus Johnevansiales</taxon>
        <taxon>Candidatus Johnevansiaceae</taxon>
        <taxon>Candidatus Portiera</taxon>
    </lineage>
</organism>
<dbReference type="AlphaFoldDB" id="A0A6S6S147"/>
<evidence type="ECO:0000313" key="2">
    <source>
        <dbReference type="Proteomes" id="UP000510842"/>
    </source>
</evidence>
<accession>A0A6S6S147</accession>
<name>A0A6S6S147_9GAMM</name>
<proteinExistence type="predicted"/>
<sequence>MSIINKNHMDIGKWSVIFFADFSFVCPTELVDLSENSSKTLHIKHGLIVLKLNKYINKNPDDVCPAKTLKPNIDLVGKV</sequence>
<dbReference type="Proteomes" id="UP000510842">
    <property type="component" value="Chromosome"/>
</dbReference>
<protein>
    <submittedName>
        <fullName evidence="1">Uncharacterized protein</fullName>
    </submittedName>
</protein>
<reference evidence="1 2" key="1">
    <citation type="submission" date="2019-12" db="EMBL/GenBank/DDBJ databases">
        <authorList>
            <person name="Santos-Garcia D."/>
            <person name="Santos-Garcia D."/>
            <person name="Santos-Garcia D."/>
        </authorList>
    </citation>
    <scope>NUCLEOTIDE SEQUENCE [LARGE SCALE GENOMIC DNA]</scope>
    <source>
        <strain evidence="1">PeMo</strain>
    </source>
</reference>
<dbReference type="EMBL" id="LR744089">
    <property type="protein sequence ID" value="CAA3705421.1"/>
    <property type="molecule type" value="Genomic_DNA"/>
</dbReference>